<organism evidence="1">
    <name type="scientific">Salmonella phage vB_STmST313_KE31</name>
    <dbReference type="NCBI Taxonomy" id="3161181"/>
    <lineage>
        <taxon>Viruses</taxon>
        <taxon>Duplodnaviria</taxon>
        <taxon>Heunggongvirae</taxon>
        <taxon>Uroviricota</taxon>
        <taxon>Caudoviricetes</taxon>
        <taxon>Pantevenvirales</taxon>
        <taxon>Ackermannviridae</taxon>
        <taxon>Cvivirinae</taxon>
        <taxon>Kuttervirus</taxon>
    </lineage>
</organism>
<reference evidence="1" key="1">
    <citation type="submission" date="2024-05" db="EMBL/GenBank/DDBJ databases">
        <authorList>
            <person name="Mugo M.M."/>
            <person name="Musyoki A.M."/>
            <person name="Makumi A.M."/>
            <person name="Mutai I."/>
            <person name="Drechsel O."/>
            <person name="Kering K.K."/>
            <person name="Muturi P."/>
            <person name="Mbae C.K."/>
            <person name="Kariuki S.M."/>
        </authorList>
    </citation>
    <scope>NUCLEOTIDE SEQUENCE</scope>
</reference>
<sequence>MIMPVQVVGIRLVLEDLVQNVTHLNWSHVLNVAVK</sequence>
<dbReference type="EMBL" id="PP856729">
    <property type="protein sequence ID" value="XCH41849.1"/>
    <property type="molecule type" value="Genomic_DNA"/>
</dbReference>
<accession>A0AAU8GLK3</accession>
<gene>
    <name evidence="1" type="ORF">DSCPLJFW_CDS0199</name>
</gene>
<evidence type="ECO:0000313" key="1">
    <source>
        <dbReference type="EMBL" id="XCH41849.1"/>
    </source>
</evidence>
<proteinExistence type="predicted"/>
<name>A0AAU8GLK3_9CAUD</name>
<protein>
    <submittedName>
        <fullName evidence="1">Uncharacterized protein</fullName>
    </submittedName>
</protein>